<evidence type="ECO:0000313" key="2">
    <source>
        <dbReference type="Proteomes" id="UP000008229"/>
    </source>
</evidence>
<protein>
    <submittedName>
        <fullName evidence="1">Uncharacterized protein</fullName>
    </submittedName>
</protein>
<proteinExistence type="predicted"/>
<dbReference type="HOGENOM" id="CLU_1934458_0_0_11"/>
<name>D3F0S8_CONWI</name>
<keyword evidence="2" id="KW-1185">Reference proteome</keyword>
<organism evidence="1 2">
    <name type="scientific">Conexibacter woesei (strain DSM 14684 / CCUG 47730 / CIP 108061 / JCM 11494 / NBRC 100937 / ID131577)</name>
    <dbReference type="NCBI Taxonomy" id="469383"/>
    <lineage>
        <taxon>Bacteria</taxon>
        <taxon>Bacillati</taxon>
        <taxon>Actinomycetota</taxon>
        <taxon>Thermoleophilia</taxon>
        <taxon>Solirubrobacterales</taxon>
        <taxon>Conexibacteraceae</taxon>
        <taxon>Conexibacter</taxon>
    </lineage>
</organism>
<gene>
    <name evidence="1" type="ordered locus">Cwoe_5608</name>
</gene>
<reference evidence="2" key="2">
    <citation type="submission" date="2010-01" db="EMBL/GenBank/DDBJ databases">
        <title>The complete genome of Conexibacter woesei DSM 14684.</title>
        <authorList>
            <consortium name="US DOE Joint Genome Institute (JGI-PGF)"/>
            <person name="Lucas S."/>
            <person name="Copeland A."/>
            <person name="Lapidus A."/>
            <person name="Glavina del Rio T."/>
            <person name="Dalin E."/>
            <person name="Tice H."/>
            <person name="Bruce D."/>
            <person name="Goodwin L."/>
            <person name="Pitluck S."/>
            <person name="Kyrpides N."/>
            <person name="Mavromatis K."/>
            <person name="Ivanova N."/>
            <person name="Mikhailova N."/>
            <person name="Chertkov O."/>
            <person name="Brettin T."/>
            <person name="Detter J.C."/>
            <person name="Han C."/>
            <person name="Larimer F."/>
            <person name="Land M."/>
            <person name="Hauser L."/>
            <person name="Markowitz V."/>
            <person name="Cheng J.-F."/>
            <person name="Hugenholtz P."/>
            <person name="Woyke T."/>
            <person name="Wu D."/>
            <person name="Pukall R."/>
            <person name="Steenblock K."/>
            <person name="Schneider S."/>
            <person name="Klenk H.-P."/>
            <person name="Eisen J.A."/>
        </authorList>
    </citation>
    <scope>NUCLEOTIDE SEQUENCE [LARGE SCALE GENOMIC DNA]</scope>
    <source>
        <strain evidence="2">DSM 14684 / CIP 108061 / JCM 11494 / NBRC 100937 / ID131577</strain>
    </source>
</reference>
<dbReference type="KEGG" id="cwo:Cwoe_5608"/>
<dbReference type="EMBL" id="CP001854">
    <property type="protein sequence ID" value="ADB54012.1"/>
    <property type="molecule type" value="Genomic_DNA"/>
</dbReference>
<accession>D3F0S8</accession>
<dbReference type="Proteomes" id="UP000008229">
    <property type="component" value="Chromosome"/>
</dbReference>
<evidence type="ECO:0000313" key="1">
    <source>
        <dbReference type="EMBL" id="ADB54012.1"/>
    </source>
</evidence>
<sequence length="130" mass="13887">MRLELTTGAAIRAATFAVVARFADCRDDGLLFETRIARDGDATVRAIDPAGGRIRAVPEARAAVAGTRLAVDVPLAADTELDRGWIVWSMAIDGRTWDSVPAWDGVEDAGVPQTTPDRGSGCLPEIRLVR</sequence>
<dbReference type="AlphaFoldDB" id="D3F0S8"/>
<reference evidence="1 2" key="1">
    <citation type="journal article" date="2010" name="Stand. Genomic Sci.">
        <title>Complete genome sequence of Conexibacter woesei type strain (ID131577).</title>
        <authorList>
            <person name="Pukall R."/>
            <person name="Lapidus A."/>
            <person name="Glavina Del Rio T."/>
            <person name="Copeland A."/>
            <person name="Tice H."/>
            <person name="Cheng J.-F."/>
            <person name="Lucas S."/>
            <person name="Chen F."/>
            <person name="Nolan M."/>
            <person name="Bruce D."/>
            <person name="Goodwin L."/>
            <person name="Pitluck S."/>
            <person name="Mavromatis K."/>
            <person name="Ivanova N."/>
            <person name="Ovchinnikova G."/>
            <person name="Pati A."/>
            <person name="Chen A."/>
            <person name="Palaniappan K."/>
            <person name="Land M."/>
            <person name="Hauser L."/>
            <person name="Chang Y.-J."/>
            <person name="Jeffries C.D."/>
            <person name="Chain P."/>
            <person name="Meincke L."/>
            <person name="Sims D."/>
            <person name="Brettin T."/>
            <person name="Detter J.C."/>
            <person name="Rohde M."/>
            <person name="Goeker M."/>
            <person name="Bristow J."/>
            <person name="Eisen J.A."/>
            <person name="Markowitz V."/>
            <person name="Kyrpides N.C."/>
            <person name="Klenk H.-P."/>
            <person name="Hugenholtz P."/>
        </authorList>
    </citation>
    <scope>NUCLEOTIDE SEQUENCE [LARGE SCALE GENOMIC DNA]</scope>
    <source>
        <strain evidence="2">DSM 14684 / CIP 108061 / JCM 11494 / NBRC 100937 / ID131577</strain>
    </source>
</reference>